<keyword evidence="5" id="KW-0539">Nucleus</keyword>
<feature type="compositionally biased region" description="Low complexity" evidence="6">
    <location>
        <begin position="210"/>
        <end position="233"/>
    </location>
</feature>
<dbReference type="PANTHER" id="PTHR13455">
    <property type="entry name" value="TRANSCRIPTIONAL REPRESSOR P66-RELATED"/>
    <property type="match status" value="1"/>
</dbReference>
<dbReference type="AlphaFoldDB" id="B7P8N2"/>
<dbReference type="InParanoid" id="B7P8N2"/>
<dbReference type="EMBL" id="ABJB011070524">
    <property type="status" value="NOT_ANNOTATED_CDS"/>
    <property type="molecule type" value="Genomic_DNA"/>
</dbReference>
<comment type="subcellular location">
    <subcellularLocation>
        <location evidence="1">Nucleus</location>
    </subcellularLocation>
</comment>
<dbReference type="HOGENOM" id="CLU_014315_3_0_1"/>
<feature type="region of interest" description="Disordered" evidence="6">
    <location>
        <begin position="111"/>
        <end position="165"/>
    </location>
</feature>
<keyword evidence="3" id="KW-0175">Coiled coil</keyword>
<dbReference type="Proteomes" id="UP000001555">
    <property type="component" value="Unassembled WGS sequence"/>
</dbReference>
<evidence type="ECO:0000313" key="8">
    <source>
        <dbReference type="EMBL" id="EEC02954.1"/>
    </source>
</evidence>
<evidence type="ECO:0000256" key="4">
    <source>
        <dbReference type="ARBA" id="ARBA00023163"/>
    </source>
</evidence>
<evidence type="ECO:0000259" key="7">
    <source>
        <dbReference type="Pfam" id="PF16563"/>
    </source>
</evidence>
<evidence type="ECO:0000256" key="5">
    <source>
        <dbReference type="ARBA" id="ARBA00023242"/>
    </source>
</evidence>
<evidence type="ECO:0000256" key="3">
    <source>
        <dbReference type="ARBA" id="ARBA00023054"/>
    </source>
</evidence>
<feature type="compositionally biased region" description="Pro residues" evidence="6">
    <location>
        <begin position="471"/>
        <end position="485"/>
    </location>
</feature>
<keyword evidence="4" id="KW-0804">Transcription</keyword>
<dbReference type="OrthoDB" id="8186989at2759"/>
<dbReference type="PaxDb" id="6945-B7P8N2"/>
<evidence type="ECO:0000256" key="6">
    <source>
        <dbReference type="SAM" id="MobiDB-lite"/>
    </source>
</evidence>
<dbReference type="InterPro" id="IPR032346">
    <property type="entry name" value="P66_CC"/>
</dbReference>
<evidence type="ECO:0000256" key="1">
    <source>
        <dbReference type="ARBA" id="ARBA00004123"/>
    </source>
</evidence>
<feature type="region of interest" description="Disordered" evidence="6">
    <location>
        <begin position="520"/>
        <end position="539"/>
    </location>
</feature>
<feature type="region of interest" description="Disordered" evidence="6">
    <location>
        <begin position="1"/>
        <end position="24"/>
    </location>
</feature>
<gene>
    <name evidence="8" type="ORF">IscW_ISCW016643</name>
</gene>
<keyword evidence="10" id="KW-1185">Reference proteome</keyword>
<sequence>MPGNWRDWRVAGSEAQRPRSPRGCTGAFWGGRRRPAPRADPWTSDVIVLSDEDNASRLNGHRLLNGAWQGPPLSQQELLTRRALVRSLRQELRNEEMKLVLLKKVRQSQLLQREAPPTPKPTPTVAPPTVGGATPTVGGSAPRSGVPLAPPPPPPRSAPTMMGNPGQTLAMTRRRWLRRSTKLRNTQWLRRQRKLATVETHRTWLALRLGQGASPGGPSSLPGSLSAASANAGVPRGGSSNAVGSLQQNVLRLPANAGATPGGMSMNSLGGRGNATHGSAYMGNSHQGGPPGAHQGAVGDGRASSSKLRPATGTVVGGRNTEPRPAPGGGQAALRKQLEKTLLQIPPPKPPPPEMHFVPNASSPEFVYLLGLETVVGFLTDGEAGSRTLPPDPFSCTQCGLDFTPVWKWQDTRRSGRPAVICEACVTSNLKKALKAEHTHRLKTAFVKALQQEQEIEQRLAAGGGGATGSPTPPPQASPTPPPAAHSPRLGTGGGAGGFLPKLSAQQLLQAQQLQQQLAAAAAAGGHHQGGHHPPQPAHVLPFGPLLAAYSYQMLSAAGAANAAAAGKLPPAADLHRQYLLDMIPPRSMAQGSLNWKT</sequence>
<evidence type="ECO:0000313" key="9">
    <source>
        <dbReference type="EnsemblMetazoa" id="ISCW016643-PA"/>
    </source>
</evidence>
<dbReference type="EMBL" id="ABJB010350578">
    <property type="status" value="NOT_ANNOTATED_CDS"/>
    <property type="molecule type" value="Genomic_DNA"/>
</dbReference>
<accession>B7P8N2</accession>
<dbReference type="VEuPathDB" id="VectorBase:ISCI016643"/>
<feature type="region of interest" description="Disordered" evidence="6">
    <location>
        <begin position="462"/>
        <end position="497"/>
    </location>
</feature>
<evidence type="ECO:0000313" key="10">
    <source>
        <dbReference type="Proteomes" id="UP000001555"/>
    </source>
</evidence>
<dbReference type="EMBL" id="ABJB010903951">
    <property type="status" value="NOT_ANNOTATED_CDS"/>
    <property type="molecule type" value="Genomic_DNA"/>
</dbReference>
<reference evidence="9" key="2">
    <citation type="submission" date="2020-05" db="UniProtKB">
        <authorList>
            <consortium name="EnsemblMetazoa"/>
        </authorList>
    </citation>
    <scope>IDENTIFICATION</scope>
    <source>
        <strain evidence="9">wikel</strain>
    </source>
</reference>
<dbReference type="EnsemblMetazoa" id="ISCW016643-RA">
    <property type="protein sequence ID" value="ISCW016643-PA"/>
    <property type="gene ID" value="ISCW016643"/>
</dbReference>
<feature type="compositionally biased region" description="Pro residues" evidence="6">
    <location>
        <begin position="148"/>
        <end position="157"/>
    </location>
</feature>
<keyword evidence="2" id="KW-0805">Transcription regulation</keyword>
<evidence type="ECO:0007829" key="11">
    <source>
        <dbReference type="PeptideAtlas" id="B7P8N2"/>
    </source>
</evidence>
<dbReference type="EMBL" id="DS658583">
    <property type="protein sequence ID" value="EEC02954.1"/>
    <property type="molecule type" value="Genomic_DNA"/>
</dbReference>
<dbReference type="EMBL" id="ABJB010758223">
    <property type="status" value="NOT_ANNOTATED_CDS"/>
    <property type="molecule type" value="Genomic_DNA"/>
</dbReference>
<dbReference type="GO" id="GO:0016581">
    <property type="term" value="C:NuRD complex"/>
    <property type="evidence" value="ECO:0000318"/>
    <property type="project" value="GO_Central"/>
</dbReference>
<proteinExistence type="evidence at protein level"/>
<dbReference type="VEuPathDB" id="VectorBase:ISCW016643"/>
<dbReference type="InterPro" id="IPR040386">
    <property type="entry name" value="P66"/>
</dbReference>
<dbReference type="Pfam" id="PF16563">
    <property type="entry name" value="P66_CC"/>
    <property type="match status" value="1"/>
</dbReference>
<dbReference type="Gene3D" id="6.10.250.1650">
    <property type="match status" value="1"/>
</dbReference>
<reference evidence="8 10" key="1">
    <citation type="submission" date="2008-03" db="EMBL/GenBank/DDBJ databases">
        <title>Annotation of Ixodes scapularis.</title>
        <authorList>
            <consortium name="Ixodes scapularis Genome Project Consortium"/>
            <person name="Caler E."/>
            <person name="Hannick L.I."/>
            <person name="Bidwell S."/>
            <person name="Joardar V."/>
            <person name="Thiagarajan M."/>
            <person name="Amedeo P."/>
            <person name="Galinsky K.J."/>
            <person name="Schobel S."/>
            <person name="Inman J."/>
            <person name="Hostetler J."/>
            <person name="Miller J."/>
            <person name="Hammond M."/>
            <person name="Megy K."/>
            <person name="Lawson D."/>
            <person name="Kodira C."/>
            <person name="Sutton G."/>
            <person name="Meyer J."/>
            <person name="Hill C.A."/>
            <person name="Birren B."/>
            <person name="Nene V."/>
            <person name="Collins F."/>
            <person name="Alarcon-Chaidez F."/>
            <person name="Wikel S."/>
            <person name="Strausberg R."/>
        </authorList>
    </citation>
    <scope>NUCLEOTIDE SEQUENCE [LARGE SCALE GENOMIC DNA]</scope>
    <source>
        <strain evidence="10">Wikel</strain>
        <strain evidence="8">Wikel colony</strain>
    </source>
</reference>
<dbReference type="STRING" id="6945.B7P8N2"/>
<dbReference type="VEuPathDB" id="VectorBase:ISCP_037080"/>
<organism>
    <name type="scientific">Ixodes scapularis</name>
    <name type="common">Black-legged tick</name>
    <name type="synonym">Deer tick</name>
    <dbReference type="NCBI Taxonomy" id="6945"/>
    <lineage>
        <taxon>Eukaryota</taxon>
        <taxon>Metazoa</taxon>
        <taxon>Ecdysozoa</taxon>
        <taxon>Arthropoda</taxon>
        <taxon>Chelicerata</taxon>
        <taxon>Arachnida</taxon>
        <taxon>Acari</taxon>
        <taxon>Parasitiformes</taxon>
        <taxon>Ixodida</taxon>
        <taxon>Ixodoidea</taxon>
        <taxon>Ixodidae</taxon>
        <taxon>Ixodinae</taxon>
        <taxon>Ixodes</taxon>
    </lineage>
</organism>
<evidence type="ECO:0000256" key="2">
    <source>
        <dbReference type="ARBA" id="ARBA00023015"/>
    </source>
</evidence>
<protein>
    <recommendedName>
        <fullName evidence="7">Transcriptional repressor p66 coiled-coil MBD2-interaction domain-containing protein</fullName>
    </recommendedName>
</protein>
<feature type="compositionally biased region" description="Pro residues" evidence="6">
    <location>
        <begin position="116"/>
        <end position="126"/>
    </location>
</feature>
<dbReference type="PANTHER" id="PTHR13455:SF7">
    <property type="entry name" value="SIMJANG, ISOFORM E"/>
    <property type="match status" value="1"/>
</dbReference>
<dbReference type="GO" id="GO:0000122">
    <property type="term" value="P:negative regulation of transcription by RNA polymerase II"/>
    <property type="evidence" value="ECO:0000318"/>
    <property type="project" value="GO_Central"/>
</dbReference>
<feature type="domain" description="Transcriptional repressor p66 coiled-coil MBD2-interaction" evidence="7">
    <location>
        <begin position="78"/>
        <end position="114"/>
    </location>
</feature>
<feature type="region of interest" description="Disordered" evidence="6">
    <location>
        <begin position="210"/>
        <end position="243"/>
    </location>
</feature>
<feature type="compositionally biased region" description="Low complexity" evidence="6">
    <location>
        <begin position="127"/>
        <end position="147"/>
    </location>
</feature>
<keyword evidence="11" id="KW-1267">Proteomics identification</keyword>
<name>B7P8N2_IXOSC</name>
<feature type="region of interest" description="Disordered" evidence="6">
    <location>
        <begin position="255"/>
        <end position="331"/>
    </location>
</feature>